<reference evidence="1" key="1">
    <citation type="journal article" date="2014" name="Front. Microbiol.">
        <title>High frequency of phylogenetically diverse reductive dehalogenase-homologous genes in deep subseafloor sedimentary metagenomes.</title>
        <authorList>
            <person name="Kawai M."/>
            <person name="Futagami T."/>
            <person name="Toyoda A."/>
            <person name="Takaki Y."/>
            <person name="Nishi S."/>
            <person name="Hori S."/>
            <person name="Arai W."/>
            <person name="Tsubouchi T."/>
            <person name="Morono Y."/>
            <person name="Uchiyama I."/>
            <person name="Ito T."/>
            <person name="Fujiyama A."/>
            <person name="Inagaki F."/>
            <person name="Takami H."/>
        </authorList>
    </citation>
    <scope>NUCLEOTIDE SEQUENCE</scope>
    <source>
        <strain evidence="1">Expedition CK06-06</strain>
    </source>
</reference>
<organism evidence="1">
    <name type="scientific">marine sediment metagenome</name>
    <dbReference type="NCBI Taxonomy" id="412755"/>
    <lineage>
        <taxon>unclassified sequences</taxon>
        <taxon>metagenomes</taxon>
        <taxon>ecological metagenomes</taxon>
    </lineage>
</organism>
<dbReference type="InterPro" id="IPR019271">
    <property type="entry name" value="DUF2284_metal-binding"/>
</dbReference>
<protein>
    <recommendedName>
        <fullName evidence="2">Metal-binding protein</fullName>
    </recommendedName>
</protein>
<sequence>EKIRNSFYHKDIVRDYLGKEINIFLQNYSESYNENLILWDGYCRICFKEGKNCTYDDGIPCRYPDKKRFSMEAVGIDVDKTVKSVDIEIEWPPVNFAYRFGLICLK</sequence>
<gene>
    <name evidence="1" type="ORF">S12H4_11511</name>
</gene>
<comment type="caution">
    <text evidence="1">The sequence shown here is derived from an EMBL/GenBank/DDBJ whole genome shotgun (WGS) entry which is preliminary data.</text>
</comment>
<dbReference type="AlphaFoldDB" id="X1R753"/>
<dbReference type="EMBL" id="BARW01005186">
    <property type="protein sequence ID" value="GAI76388.1"/>
    <property type="molecule type" value="Genomic_DNA"/>
</dbReference>
<name>X1R753_9ZZZZ</name>
<feature type="non-terminal residue" evidence="1">
    <location>
        <position position="1"/>
    </location>
</feature>
<proteinExistence type="predicted"/>
<accession>X1R753</accession>
<evidence type="ECO:0000313" key="1">
    <source>
        <dbReference type="EMBL" id="GAI76388.1"/>
    </source>
</evidence>
<dbReference type="Pfam" id="PF10050">
    <property type="entry name" value="DUF2284"/>
    <property type="match status" value="1"/>
</dbReference>
<evidence type="ECO:0008006" key="2">
    <source>
        <dbReference type="Google" id="ProtNLM"/>
    </source>
</evidence>